<feature type="transmembrane region" description="Helical" evidence="1">
    <location>
        <begin position="12"/>
        <end position="31"/>
    </location>
</feature>
<feature type="transmembrane region" description="Helical" evidence="1">
    <location>
        <begin position="65"/>
        <end position="88"/>
    </location>
</feature>
<dbReference type="STRING" id="1237149.C900_05359"/>
<feature type="transmembrane region" description="Helical" evidence="1">
    <location>
        <begin position="37"/>
        <end position="53"/>
    </location>
</feature>
<evidence type="ECO:0000313" key="2">
    <source>
        <dbReference type="EMBL" id="ELR69163.1"/>
    </source>
</evidence>
<keyword evidence="1" id="KW-0812">Transmembrane</keyword>
<accession>L8JLP7</accession>
<keyword evidence="3" id="KW-1185">Reference proteome</keyword>
<dbReference type="RefSeq" id="WP_009582449.1">
    <property type="nucleotide sequence ID" value="NZ_AMZN01000082.1"/>
</dbReference>
<reference evidence="2 3" key="1">
    <citation type="submission" date="2012-12" db="EMBL/GenBank/DDBJ databases">
        <title>Genome assembly of Fulvivirga imtechensis AK7.</title>
        <authorList>
            <person name="Nupur N."/>
            <person name="Khatri I."/>
            <person name="Kumar R."/>
            <person name="Subramanian S."/>
            <person name="Pinnaka A."/>
        </authorList>
    </citation>
    <scope>NUCLEOTIDE SEQUENCE [LARGE SCALE GENOMIC DNA]</scope>
    <source>
        <strain evidence="2 3">AK7</strain>
    </source>
</reference>
<feature type="transmembrane region" description="Helical" evidence="1">
    <location>
        <begin position="206"/>
        <end position="226"/>
    </location>
</feature>
<name>L8JLP7_9BACT</name>
<dbReference type="PATRIC" id="fig|1237149.3.peg.4740"/>
<evidence type="ECO:0000256" key="1">
    <source>
        <dbReference type="SAM" id="Phobius"/>
    </source>
</evidence>
<dbReference type="EMBL" id="AMZN01000082">
    <property type="protein sequence ID" value="ELR69163.1"/>
    <property type="molecule type" value="Genomic_DNA"/>
</dbReference>
<evidence type="ECO:0000313" key="3">
    <source>
        <dbReference type="Proteomes" id="UP000011135"/>
    </source>
</evidence>
<dbReference type="AlphaFoldDB" id="L8JLP7"/>
<keyword evidence="1" id="KW-1133">Transmembrane helix</keyword>
<gene>
    <name evidence="2" type="ORF">C900_05359</name>
</gene>
<sequence length="236" mass="26105">MKKFSIDNFKKGIITTVLGLILIVVGVVLFFLPQATILEATTVIVLGLSLLGVKDPRIPGGKTTIGVFLALIWVTLFILFITGCVTAQKCADKFGTGETHTVTVKDSVEAKVVVPIKGDKISLKIGIDSLLAVPSNKPVPDTFIIREGRAQAKFWKDKYNNYLNGNVECLPDTVVVTEKVPIEVEAECPDTLVLDPEKGLTWWQKLWRGFQFFSAWAVMILFAWLLTNRVLRSLKA</sequence>
<organism evidence="2 3">
    <name type="scientific">Fulvivirga imtechensis AK7</name>
    <dbReference type="NCBI Taxonomy" id="1237149"/>
    <lineage>
        <taxon>Bacteria</taxon>
        <taxon>Pseudomonadati</taxon>
        <taxon>Bacteroidota</taxon>
        <taxon>Cytophagia</taxon>
        <taxon>Cytophagales</taxon>
        <taxon>Fulvivirgaceae</taxon>
        <taxon>Fulvivirga</taxon>
    </lineage>
</organism>
<comment type="caution">
    <text evidence="2">The sequence shown here is derived from an EMBL/GenBank/DDBJ whole genome shotgun (WGS) entry which is preliminary data.</text>
</comment>
<dbReference type="Proteomes" id="UP000011135">
    <property type="component" value="Unassembled WGS sequence"/>
</dbReference>
<protein>
    <submittedName>
        <fullName evidence="2">Uncharacterized protein</fullName>
    </submittedName>
</protein>
<keyword evidence="1" id="KW-0472">Membrane</keyword>
<proteinExistence type="predicted"/>